<dbReference type="SMART" id="SM00671">
    <property type="entry name" value="SEL1"/>
    <property type="match status" value="7"/>
</dbReference>
<evidence type="ECO:0000313" key="4">
    <source>
        <dbReference type="Proteomes" id="UP001163336"/>
    </source>
</evidence>
<keyword evidence="4" id="KW-1185">Reference proteome</keyword>
<feature type="chain" id="PRO_5047045792" description="Sel1 repeat family protein" evidence="2">
    <location>
        <begin position="20"/>
        <end position="496"/>
    </location>
</feature>
<evidence type="ECO:0000313" key="3">
    <source>
        <dbReference type="EMBL" id="BDT58539.1"/>
    </source>
</evidence>
<dbReference type="EMBL" id="AP026966">
    <property type="protein sequence ID" value="BDT58539.1"/>
    <property type="molecule type" value="Genomic_DNA"/>
</dbReference>
<dbReference type="InterPro" id="IPR050767">
    <property type="entry name" value="Sel1_AlgK"/>
</dbReference>
<dbReference type="RefSeq" id="WP_281913942.1">
    <property type="nucleotide sequence ID" value="NZ_AP026966.1"/>
</dbReference>
<dbReference type="PANTHER" id="PTHR11102">
    <property type="entry name" value="SEL-1-LIKE PROTEIN"/>
    <property type="match status" value="1"/>
</dbReference>
<dbReference type="SUPFAM" id="SSF81901">
    <property type="entry name" value="HCP-like"/>
    <property type="match status" value="2"/>
</dbReference>
<accession>A0ABM8C5R0</accession>
<dbReference type="Pfam" id="PF08238">
    <property type="entry name" value="Sel1"/>
    <property type="match status" value="7"/>
</dbReference>
<evidence type="ECO:0000256" key="1">
    <source>
        <dbReference type="SAM" id="MobiDB-lite"/>
    </source>
</evidence>
<dbReference type="PANTHER" id="PTHR11102:SF160">
    <property type="entry name" value="ERAD-ASSOCIATED E3 UBIQUITIN-PROTEIN LIGASE COMPONENT HRD3"/>
    <property type="match status" value="1"/>
</dbReference>
<name>A0ABM8C5R0_9BURK</name>
<keyword evidence="2" id="KW-0732">Signal</keyword>
<reference evidence="3" key="1">
    <citation type="submission" date="2022-11" db="EMBL/GenBank/DDBJ databases">
        <title>Isolation and characterization of PLA-degrading bacterium Massilia sp. from Antarctic soil.</title>
        <authorList>
            <person name="Sato K."/>
            <person name="Gomez-Fuentes C."/>
            <person name="Ahmad S.A."/>
            <person name="Zulkharnain A."/>
        </authorList>
    </citation>
    <scope>NUCLEOTIDE SEQUENCE</scope>
    <source>
        <strain evidence="3">N-3</strain>
    </source>
</reference>
<proteinExistence type="predicted"/>
<dbReference type="Proteomes" id="UP001163336">
    <property type="component" value="Chromosome"/>
</dbReference>
<evidence type="ECO:0008006" key="5">
    <source>
        <dbReference type="Google" id="ProtNLM"/>
    </source>
</evidence>
<evidence type="ECO:0000256" key="2">
    <source>
        <dbReference type="SAM" id="SignalP"/>
    </source>
</evidence>
<feature type="region of interest" description="Disordered" evidence="1">
    <location>
        <begin position="91"/>
        <end position="115"/>
    </location>
</feature>
<sequence>MLKPLFGIALLLNLAPAGAQTPAAPAESPAPGQVVKITGSRSTPTGESAKVYAVKRRVLRGTLAQKCALDSVYLSQQDDEETYIEQLEQMQEPGELSETGTPMPSPTLQKFNPNAPDGDASNVVDSSSITGAASSNNVGPCGVGERRFASGRELIIRNDKSFARALEHLDAKEYDKAAVQLEAAYDKIGYPEAAVLLAKLSLNGLGVPQSTDKALYWLDRAAGQRFDARRDALRFNPKEPDALNGMIEAALLLARIHQHGIGGVRKDQASARKWYAKAAEFGFVPALNTLGLASQAGAGGPKDLKQARGYFQKAAEEGYVPAQFNLARLYYAGGEGVAQDYAQAGAWFAEAARSGHARSLYAMARMYDLGEGVKADQSKAIVYYKEAALKLVPEAQSALATYFYTGEQVPQNLATARQLFKQAAVGGDPDAMFSLAAMLAKGEGGDKDLGMAHVWFSLAQASGIERAGLALAQIAPTLSAQDRARADAILKPPPGK</sequence>
<protein>
    <recommendedName>
        <fullName evidence="5">Sel1 repeat family protein</fullName>
    </recommendedName>
</protein>
<gene>
    <name evidence="3" type="ORF">MasN3_20330</name>
</gene>
<dbReference type="InterPro" id="IPR011990">
    <property type="entry name" value="TPR-like_helical_dom_sf"/>
</dbReference>
<feature type="compositionally biased region" description="Polar residues" evidence="1">
    <location>
        <begin position="98"/>
        <end position="112"/>
    </location>
</feature>
<feature type="signal peptide" evidence="2">
    <location>
        <begin position="1"/>
        <end position="19"/>
    </location>
</feature>
<dbReference type="Gene3D" id="1.25.40.10">
    <property type="entry name" value="Tetratricopeptide repeat domain"/>
    <property type="match status" value="2"/>
</dbReference>
<dbReference type="InterPro" id="IPR006597">
    <property type="entry name" value="Sel1-like"/>
</dbReference>
<organism evidence="3 4">
    <name type="scientific">Massilia varians</name>
    <dbReference type="NCBI Taxonomy" id="457921"/>
    <lineage>
        <taxon>Bacteria</taxon>
        <taxon>Pseudomonadati</taxon>
        <taxon>Pseudomonadota</taxon>
        <taxon>Betaproteobacteria</taxon>
        <taxon>Burkholderiales</taxon>
        <taxon>Oxalobacteraceae</taxon>
        <taxon>Telluria group</taxon>
        <taxon>Massilia</taxon>
    </lineage>
</organism>